<gene>
    <name evidence="16" type="ORF">CYLTODRAFT_425489</name>
</gene>
<evidence type="ECO:0000313" key="16">
    <source>
        <dbReference type="EMBL" id="KIY64129.1"/>
    </source>
</evidence>
<keyword evidence="12 14" id="KW-0472">Membrane</keyword>
<evidence type="ECO:0000256" key="12">
    <source>
        <dbReference type="ARBA" id="ARBA00023136"/>
    </source>
</evidence>
<dbReference type="EMBL" id="KN880652">
    <property type="protein sequence ID" value="KIY64129.1"/>
    <property type="molecule type" value="Genomic_DNA"/>
</dbReference>
<keyword evidence="11 14" id="KW-0406">Ion transport</keyword>
<keyword evidence="3 14" id="KW-0109">Calcium transport</keyword>
<evidence type="ECO:0000256" key="3">
    <source>
        <dbReference type="ARBA" id="ARBA00022568"/>
    </source>
</evidence>
<dbReference type="FunFam" id="3.40.50.1000:FF:000028">
    <property type="entry name" value="Calcium-transporting P-type ATPase, putative"/>
    <property type="match status" value="1"/>
</dbReference>
<evidence type="ECO:0000256" key="1">
    <source>
        <dbReference type="ARBA" id="ARBA00004141"/>
    </source>
</evidence>
<dbReference type="SUPFAM" id="SSF56784">
    <property type="entry name" value="HAD-like"/>
    <property type="match status" value="1"/>
</dbReference>
<dbReference type="NCBIfam" id="TIGR01494">
    <property type="entry name" value="ATPase_P-type"/>
    <property type="match status" value="3"/>
</dbReference>
<evidence type="ECO:0000256" key="4">
    <source>
        <dbReference type="ARBA" id="ARBA00022692"/>
    </source>
</evidence>
<dbReference type="GO" id="GO:0016887">
    <property type="term" value="F:ATP hydrolysis activity"/>
    <property type="evidence" value="ECO:0007669"/>
    <property type="project" value="InterPro"/>
</dbReference>
<dbReference type="STRING" id="1314674.A0A0D7B1T5"/>
<dbReference type="Proteomes" id="UP000054007">
    <property type="component" value="Unassembled WGS sequence"/>
</dbReference>
<reference evidence="16 17" key="1">
    <citation type="journal article" date="2015" name="Fungal Genet. Biol.">
        <title>Evolution of novel wood decay mechanisms in Agaricales revealed by the genome sequences of Fistulina hepatica and Cylindrobasidium torrendii.</title>
        <authorList>
            <person name="Floudas D."/>
            <person name="Held B.W."/>
            <person name="Riley R."/>
            <person name="Nagy L.G."/>
            <person name="Koehler G."/>
            <person name="Ransdell A.S."/>
            <person name="Younus H."/>
            <person name="Chow J."/>
            <person name="Chiniquy J."/>
            <person name="Lipzen A."/>
            <person name="Tritt A."/>
            <person name="Sun H."/>
            <person name="Haridas S."/>
            <person name="LaButti K."/>
            <person name="Ohm R.A."/>
            <person name="Kues U."/>
            <person name="Blanchette R.A."/>
            <person name="Grigoriev I.V."/>
            <person name="Minto R.E."/>
            <person name="Hibbett D.S."/>
        </authorList>
    </citation>
    <scope>NUCLEOTIDE SEQUENCE [LARGE SCALE GENOMIC DNA]</scope>
    <source>
        <strain evidence="16 17">FP15055 ss-10</strain>
    </source>
</reference>
<comment type="similarity">
    <text evidence="13 14">Belongs to the cation transport ATPase (P-type) (TC 3.A.3) family.</text>
</comment>
<dbReference type="InterPro" id="IPR023298">
    <property type="entry name" value="ATPase_P-typ_TM_dom_sf"/>
</dbReference>
<evidence type="ECO:0000256" key="2">
    <source>
        <dbReference type="ARBA" id="ARBA00022448"/>
    </source>
</evidence>
<feature type="transmembrane region" description="Helical" evidence="14">
    <location>
        <begin position="962"/>
        <end position="985"/>
    </location>
</feature>
<dbReference type="AlphaFoldDB" id="A0A0D7B1T5"/>
<dbReference type="InterPro" id="IPR006068">
    <property type="entry name" value="ATPase_P-typ_cation-transptr_C"/>
</dbReference>
<feature type="domain" description="Cation-transporting P-type ATPase N-terminal" evidence="15">
    <location>
        <begin position="3"/>
        <end position="77"/>
    </location>
</feature>
<dbReference type="PRINTS" id="PR00119">
    <property type="entry name" value="CATATPASE"/>
</dbReference>
<dbReference type="Pfam" id="PF00689">
    <property type="entry name" value="Cation_ATPase_C"/>
    <property type="match status" value="1"/>
</dbReference>
<dbReference type="SMART" id="SM00831">
    <property type="entry name" value="Cation_ATPase_N"/>
    <property type="match status" value="1"/>
</dbReference>
<dbReference type="SUPFAM" id="SSF81653">
    <property type="entry name" value="Calcium ATPase, transduction domain A"/>
    <property type="match status" value="1"/>
</dbReference>
<dbReference type="PRINTS" id="PR00121">
    <property type="entry name" value="NAKATPASE"/>
</dbReference>
<dbReference type="Gene3D" id="3.40.1110.10">
    <property type="entry name" value="Calcium-transporting ATPase, cytoplasmic domain N"/>
    <property type="match status" value="1"/>
</dbReference>
<dbReference type="InterPro" id="IPR004014">
    <property type="entry name" value="ATPase_P-typ_cation-transptr_N"/>
</dbReference>
<evidence type="ECO:0000256" key="8">
    <source>
        <dbReference type="ARBA" id="ARBA00022842"/>
    </source>
</evidence>
<comment type="catalytic activity">
    <reaction evidence="14">
        <text>Ca(2+)(in) + ATP + H2O = Ca(2+)(out) + ADP + phosphate + H(+)</text>
        <dbReference type="Rhea" id="RHEA:18105"/>
        <dbReference type="ChEBI" id="CHEBI:15377"/>
        <dbReference type="ChEBI" id="CHEBI:15378"/>
        <dbReference type="ChEBI" id="CHEBI:29108"/>
        <dbReference type="ChEBI" id="CHEBI:30616"/>
        <dbReference type="ChEBI" id="CHEBI:43474"/>
        <dbReference type="ChEBI" id="CHEBI:456216"/>
        <dbReference type="EC" id="7.2.2.10"/>
    </reaction>
</comment>
<keyword evidence="4 14" id="KW-0812">Transmembrane</keyword>
<evidence type="ECO:0000256" key="11">
    <source>
        <dbReference type="ARBA" id="ARBA00023065"/>
    </source>
</evidence>
<dbReference type="InterPro" id="IPR023299">
    <property type="entry name" value="ATPase_P-typ_cyto_dom_N"/>
</dbReference>
<evidence type="ECO:0000256" key="9">
    <source>
        <dbReference type="ARBA" id="ARBA00022967"/>
    </source>
</evidence>
<dbReference type="Pfam" id="PF00122">
    <property type="entry name" value="E1-E2_ATPase"/>
    <property type="match status" value="1"/>
</dbReference>
<dbReference type="SFLD" id="SFLDG00002">
    <property type="entry name" value="C1.7:_P-type_atpase_like"/>
    <property type="match status" value="1"/>
</dbReference>
<organism evidence="16 17">
    <name type="scientific">Cylindrobasidium torrendii FP15055 ss-10</name>
    <dbReference type="NCBI Taxonomy" id="1314674"/>
    <lineage>
        <taxon>Eukaryota</taxon>
        <taxon>Fungi</taxon>
        <taxon>Dikarya</taxon>
        <taxon>Basidiomycota</taxon>
        <taxon>Agaricomycotina</taxon>
        <taxon>Agaricomycetes</taxon>
        <taxon>Agaricomycetidae</taxon>
        <taxon>Agaricales</taxon>
        <taxon>Marasmiineae</taxon>
        <taxon>Physalacriaceae</taxon>
        <taxon>Cylindrobasidium</taxon>
    </lineage>
</organism>
<evidence type="ECO:0000256" key="10">
    <source>
        <dbReference type="ARBA" id="ARBA00022989"/>
    </source>
</evidence>
<keyword evidence="9" id="KW-1278">Translocase</keyword>
<dbReference type="NCBIfam" id="TIGR01116">
    <property type="entry name" value="ATPase-IIA1_Ca"/>
    <property type="match status" value="1"/>
</dbReference>
<comment type="function">
    <text evidence="14">Catalyzes the hydrolysis of ATP coupled with the transport of calcium.</text>
</comment>
<keyword evidence="2 14" id="KW-0813">Transport</keyword>
<dbReference type="CDD" id="cd02083">
    <property type="entry name" value="P-type_ATPase_SERCA"/>
    <property type="match status" value="1"/>
</dbReference>
<evidence type="ECO:0000256" key="7">
    <source>
        <dbReference type="ARBA" id="ARBA00022840"/>
    </source>
</evidence>
<dbReference type="InterPro" id="IPR008250">
    <property type="entry name" value="ATPase_P-typ_transduc_dom_A_sf"/>
</dbReference>
<dbReference type="FunFam" id="3.40.50.1000:FF:000001">
    <property type="entry name" value="Phospholipid-transporting ATPase IC"/>
    <property type="match status" value="1"/>
</dbReference>
<dbReference type="InterPro" id="IPR044492">
    <property type="entry name" value="P_typ_ATPase_HD_dom"/>
</dbReference>
<dbReference type="InterPro" id="IPR059000">
    <property type="entry name" value="ATPase_P-type_domA"/>
</dbReference>
<dbReference type="GO" id="GO:0005388">
    <property type="term" value="F:P-type calcium transporter activity"/>
    <property type="evidence" value="ECO:0007669"/>
    <property type="project" value="UniProtKB-EC"/>
</dbReference>
<dbReference type="SFLD" id="SFLDS00003">
    <property type="entry name" value="Haloacid_Dehalogenase"/>
    <property type="match status" value="1"/>
</dbReference>
<dbReference type="InterPro" id="IPR018303">
    <property type="entry name" value="ATPase_P-typ_P_site"/>
</dbReference>
<dbReference type="Gene3D" id="3.40.50.1000">
    <property type="entry name" value="HAD superfamily/HAD-like"/>
    <property type="match status" value="1"/>
</dbReference>
<feature type="transmembrane region" description="Helical" evidence="14">
    <location>
        <begin position="921"/>
        <end position="942"/>
    </location>
</feature>
<dbReference type="Gene3D" id="2.70.150.10">
    <property type="entry name" value="Calcium-transporting ATPase, cytoplasmic transduction domain A"/>
    <property type="match status" value="1"/>
</dbReference>
<evidence type="ECO:0000256" key="5">
    <source>
        <dbReference type="ARBA" id="ARBA00022741"/>
    </source>
</evidence>
<comment type="subcellular location">
    <subcellularLocation>
        <location evidence="1 14">Membrane</location>
        <topology evidence="1 14">Multi-pass membrane protein</topology>
    </subcellularLocation>
</comment>
<feature type="transmembrane region" description="Helical" evidence="14">
    <location>
        <begin position="289"/>
        <end position="318"/>
    </location>
</feature>
<dbReference type="OrthoDB" id="3352408at2759"/>
<dbReference type="FunFam" id="1.20.1110.10:FF:000027">
    <property type="entry name" value="Calcium-transporting ATPase, putative"/>
    <property type="match status" value="1"/>
</dbReference>
<dbReference type="Pfam" id="PF00690">
    <property type="entry name" value="Cation_ATPase_N"/>
    <property type="match status" value="1"/>
</dbReference>
<evidence type="ECO:0000313" key="17">
    <source>
        <dbReference type="Proteomes" id="UP000054007"/>
    </source>
</evidence>
<evidence type="ECO:0000259" key="15">
    <source>
        <dbReference type="SMART" id="SM00831"/>
    </source>
</evidence>
<feature type="transmembrane region" description="Helical" evidence="14">
    <location>
        <begin position="61"/>
        <end position="78"/>
    </location>
</feature>
<dbReference type="SUPFAM" id="SSF81665">
    <property type="entry name" value="Calcium ATPase, transmembrane domain M"/>
    <property type="match status" value="1"/>
</dbReference>
<evidence type="ECO:0000256" key="6">
    <source>
        <dbReference type="ARBA" id="ARBA00022837"/>
    </source>
</evidence>
<dbReference type="InterPro" id="IPR023214">
    <property type="entry name" value="HAD_sf"/>
</dbReference>
<dbReference type="SFLD" id="SFLDF00027">
    <property type="entry name" value="p-type_atpase"/>
    <property type="match status" value="1"/>
</dbReference>
<dbReference type="GO" id="GO:0005384">
    <property type="term" value="F:manganese ion transmembrane transporter activity"/>
    <property type="evidence" value="ECO:0007669"/>
    <property type="project" value="UniProtKB-ARBA"/>
</dbReference>
<dbReference type="PROSITE" id="PS00154">
    <property type="entry name" value="ATPASE_E1_E2"/>
    <property type="match status" value="1"/>
</dbReference>
<sequence length="994" mass="107634">MEVPWTKTPEDILQHFGVDAARGLSPSQVSKHAELYGKNVLPEDPPTPLYELILEQFKDQLVLILLASAFVSLVLALFEDGESSATAFVEPLVIFLILVANATVGVIQESKAERAIDALKEYSPDEAKAVRSGVVAKIHADELVPGDIITVAVGDKIPADCRLVSVSSSSFRVDQAILTGESESVHKSVDLVTDLKAVKQDMTNILFSGTTVVNGSGKAVVVYTGEKTAIGDIHKSIASQISEKTPLKRKLDDFGDSLAKVITVICILVWVVNIRHFSDPSHGGAVAGAIYYFKIAVALAVAAIPEGLAAVITACLALGTKKMAQNNAIVRNLPSVETLGCTNVICSDKTGTLTTNQMSVSSFVIIGEDGLPRTFTVEGSTFAPVGAVTSVDGRGGKEQLLTDPIQRLAEISAVCNDAKIAYNAEKNAYTNIGEPTEAALKVLVEKIGCADGLLMKALDSLTPAARTSAINEHFERSLSRLLTFEFSRDRKMMSVLVKRANSTGSLLAKGAPESVLDRCTSVLIHGKVVPLTDSVRSAIMDSTLEYASKGLRTLALAYKDVTDLDTSHYHSNSSRDYSRFEQDLTFVSVVGMLDPPRPEVRDAIAQCQAAGIRVICITGDNKKTAETICRSIGIFGEDEDLEGKSYTGREFEQLSHEEQVAAVQRAGLFSRTEPGHKSALVDLLQGLGLVVAMTGDGVNDAPALKKADIGVAMGSGTDVAKLAADMVLADSNFATIEKAVEEGRLIYNNTKQFIRYLISSNIGEVVSIFLTVLLGMPEALIPVQLLWVNLVTDSLPATALGFNPADHSIMRVPPRNSREPLVGPWLFFRYMVIGVYVGCATVFGYAWWFIYYEQGPQITFHQLRNFHQCASAFPEIGCEMFTNDMSKHATTMSLSILVIVEMFNAMNSLSENESLLKLPLWRNMFLVGAITLSIALHFMILYVPFFAQLFVIAPLDWPEWKAVLLISAPVIVIDEVLKFVTATFVDPPTKIKAE</sequence>
<feature type="transmembrane region" description="Helical" evidence="14">
    <location>
        <begin position="826"/>
        <end position="850"/>
    </location>
</feature>
<feature type="transmembrane region" description="Helical" evidence="14">
    <location>
        <begin position="84"/>
        <end position="107"/>
    </location>
</feature>
<dbReference type="InterPro" id="IPR036412">
    <property type="entry name" value="HAD-like_sf"/>
</dbReference>
<dbReference type="Pfam" id="PF13246">
    <property type="entry name" value="Cation_ATPase"/>
    <property type="match status" value="1"/>
</dbReference>
<keyword evidence="7 14" id="KW-0067">ATP-binding</keyword>
<dbReference type="FunFam" id="3.40.1110.10:FF:000003">
    <property type="entry name" value="Calcium-transporting ATPase"/>
    <property type="match status" value="1"/>
</dbReference>
<keyword evidence="6 14" id="KW-0106">Calcium</keyword>
<feature type="transmembrane region" description="Helical" evidence="14">
    <location>
        <begin position="753"/>
        <end position="774"/>
    </location>
</feature>
<keyword evidence="17" id="KW-1185">Reference proteome</keyword>
<evidence type="ECO:0000256" key="13">
    <source>
        <dbReference type="ARBA" id="ARBA00038148"/>
    </source>
</evidence>
<protein>
    <recommendedName>
        <fullName evidence="14">Calcium-transporting ATPase</fullName>
        <ecNumber evidence="14">7.2.2.10</ecNumber>
    </recommendedName>
</protein>
<dbReference type="FunFam" id="1.20.1110.10:FF:000037">
    <property type="entry name" value="Calcium-transporting ATPase, putative"/>
    <property type="match status" value="1"/>
</dbReference>
<keyword evidence="10 14" id="KW-1133">Transmembrane helix</keyword>
<dbReference type="GO" id="GO:0016020">
    <property type="term" value="C:membrane"/>
    <property type="evidence" value="ECO:0007669"/>
    <property type="project" value="UniProtKB-SubCell"/>
</dbReference>
<dbReference type="FunFam" id="2.70.150.10:FF:000014">
    <property type="entry name" value="Calcium-transporting ATPase, putative"/>
    <property type="match status" value="1"/>
</dbReference>
<accession>A0A0D7B1T5</accession>
<proteinExistence type="inferred from homology"/>
<dbReference type="InterPro" id="IPR005782">
    <property type="entry name" value="P-type_ATPase_IIA"/>
</dbReference>
<comment type="caution">
    <text evidence="14">Lacks conserved residue(s) required for the propagation of feature annotation.</text>
</comment>
<feature type="transmembrane region" description="Helical" evidence="14">
    <location>
        <begin position="258"/>
        <end position="277"/>
    </location>
</feature>
<dbReference type="PANTHER" id="PTHR42861">
    <property type="entry name" value="CALCIUM-TRANSPORTING ATPASE"/>
    <property type="match status" value="1"/>
</dbReference>
<dbReference type="InterPro" id="IPR001757">
    <property type="entry name" value="P_typ_ATPase"/>
</dbReference>
<dbReference type="GO" id="GO:0005524">
    <property type="term" value="F:ATP binding"/>
    <property type="evidence" value="ECO:0007669"/>
    <property type="project" value="UniProtKB-KW"/>
</dbReference>
<evidence type="ECO:0000256" key="14">
    <source>
        <dbReference type="RuleBase" id="RU361146"/>
    </source>
</evidence>
<keyword evidence="8" id="KW-0460">Magnesium</keyword>
<keyword evidence="5 14" id="KW-0547">Nucleotide-binding</keyword>
<dbReference type="SUPFAM" id="SSF81660">
    <property type="entry name" value="Metal cation-transporting ATPase, ATP-binding domain N"/>
    <property type="match status" value="1"/>
</dbReference>
<dbReference type="Gene3D" id="1.20.1110.10">
    <property type="entry name" value="Calcium-transporting ATPase, transmembrane domain"/>
    <property type="match status" value="1"/>
</dbReference>
<dbReference type="Pfam" id="PF08282">
    <property type="entry name" value="Hydrolase_3"/>
    <property type="match status" value="1"/>
</dbReference>
<name>A0A0D7B1T5_9AGAR</name>
<dbReference type="EC" id="7.2.2.10" evidence="14"/>